<dbReference type="AlphaFoldDB" id="A0A1E5GUH3"/>
<name>A0A1E5GUH3_9ENTE</name>
<dbReference type="Pfam" id="PF01569">
    <property type="entry name" value="PAP2"/>
    <property type="match status" value="1"/>
</dbReference>
<feature type="transmembrane region" description="Helical" evidence="1">
    <location>
        <begin position="161"/>
        <end position="179"/>
    </location>
</feature>
<proteinExistence type="predicted"/>
<comment type="caution">
    <text evidence="3">The sequence shown here is derived from an EMBL/GenBank/DDBJ whole genome shotgun (WGS) entry which is preliminary data.</text>
</comment>
<accession>A0A1E5GUH3</accession>
<feature type="domain" description="Phosphatidic acid phosphatase type 2/haloperoxidase" evidence="2">
    <location>
        <begin position="83"/>
        <end position="200"/>
    </location>
</feature>
<dbReference type="CDD" id="cd03392">
    <property type="entry name" value="PAP2_like_2"/>
    <property type="match status" value="1"/>
</dbReference>
<dbReference type="PANTHER" id="PTHR14969:SF13">
    <property type="entry name" value="AT30094P"/>
    <property type="match status" value="1"/>
</dbReference>
<dbReference type="OrthoDB" id="27330at2"/>
<feature type="transmembrane region" description="Helical" evidence="1">
    <location>
        <begin position="54"/>
        <end position="79"/>
    </location>
</feature>
<dbReference type="Gene3D" id="1.20.144.10">
    <property type="entry name" value="Phosphatidic acid phosphatase type 2/haloperoxidase"/>
    <property type="match status" value="2"/>
</dbReference>
<dbReference type="InterPro" id="IPR000326">
    <property type="entry name" value="PAP2/HPO"/>
</dbReference>
<dbReference type="InterPro" id="IPR036938">
    <property type="entry name" value="PAP2/HPO_sf"/>
</dbReference>
<keyword evidence="4" id="KW-1185">Reference proteome</keyword>
<keyword evidence="1" id="KW-0472">Membrane</keyword>
<evidence type="ECO:0000313" key="4">
    <source>
        <dbReference type="Proteomes" id="UP000094764"/>
    </source>
</evidence>
<dbReference type="SUPFAM" id="SSF48317">
    <property type="entry name" value="Acid phosphatase/Vanadium-dependent haloperoxidase"/>
    <property type="match status" value="1"/>
</dbReference>
<dbReference type="STRING" id="903983.BCR23_05375"/>
<reference evidence="4" key="1">
    <citation type="submission" date="2016-09" db="EMBL/GenBank/DDBJ databases">
        <authorList>
            <person name="Gulvik C.A."/>
        </authorList>
    </citation>
    <scope>NUCLEOTIDE SEQUENCE [LARGE SCALE GENOMIC DNA]</scope>
    <source>
        <strain evidence="4">LMG 26306</strain>
    </source>
</reference>
<dbReference type="EMBL" id="MIKB01000013">
    <property type="protein sequence ID" value="OEG16321.1"/>
    <property type="molecule type" value="Genomic_DNA"/>
</dbReference>
<dbReference type="PATRIC" id="fig|903983.4.peg.2547"/>
<protein>
    <recommendedName>
        <fullName evidence="2">Phosphatidic acid phosphatase type 2/haloperoxidase domain-containing protein</fullName>
    </recommendedName>
</protein>
<organism evidence="3 4">
    <name type="scientific">Enterococcus quebecensis</name>
    <dbReference type="NCBI Taxonomy" id="903983"/>
    <lineage>
        <taxon>Bacteria</taxon>
        <taxon>Bacillati</taxon>
        <taxon>Bacillota</taxon>
        <taxon>Bacilli</taxon>
        <taxon>Lactobacillales</taxon>
        <taxon>Enterococcaceae</taxon>
        <taxon>Enterococcus</taxon>
    </lineage>
</organism>
<feature type="transmembrane region" description="Helical" evidence="1">
    <location>
        <begin position="124"/>
        <end position="149"/>
    </location>
</feature>
<dbReference type="PANTHER" id="PTHR14969">
    <property type="entry name" value="SPHINGOSINE-1-PHOSPHATE PHOSPHOHYDROLASE"/>
    <property type="match status" value="1"/>
</dbReference>
<keyword evidence="1" id="KW-0812">Transmembrane</keyword>
<feature type="transmembrane region" description="Helical" evidence="1">
    <location>
        <begin position="86"/>
        <end position="104"/>
    </location>
</feature>
<dbReference type="Proteomes" id="UP000094764">
    <property type="component" value="Unassembled WGS sequence"/>
</dbReference>
<feature type="transmembrane region" description="Helical" evidence="1">
    <location>
        <begin position="185"/>
        <end position="203"/>
    </location>
</feature>
<sequence length="226" mass="25580">MSTLKEKKFTPAILSILLFSILTFLVVTNASWFIQFDSFIYQFSWKPSEVITALVNLFAKTATIVPVFILSLIISFALWRKNYKVLAFWMSSNVLVVSALGFILKQSVARTRPNVEQLAEKTSYSFPSGHSLLAMCLACSIMLVIQTIYSTDPKKYQYVKIGLVVYVALIGLGRIYLRVHYPSDVLGGFLLSFAWVNLSYALLQKMAIHGNFSMLNVFKDDQDSNR</sequence>
<evidence type="ECO:0000313" key="3">
    <source>
        <dbReference type="EMBL" id="OEG16321.1"/>
    </source>
</evidence>
<evidence type="ECO:0000256" key="1">
    <source>
        <dbReference type="SAM" id="Phobius"/>
    </source>
</evidence>
<gene>
    <name evidence="3" type="ORF">BCR23_05375</name>
</gene>
<evidence type="ECO:0000259" key="2">
    <source>
        <dbReference type="SMART" id="SM00014"/>
    </source>
</evidence>
<keyword evidence="1" id="KW-1133">Transmembrane helix</keyword>
<feature type="transmembrane region" description="Helical" evidence="1">
    <location>
        <begin position="12"/>
        <end position="34"/>
    </location>
</feature>
<dbReference type="SMART" id="SM00014">
    <property type="entry name" value="acidPPc"/>
    <property type="match status" value="1"/>
</dbReference>